<keyword evidence="1" id="KW-0472">Membrane</keyword>
<evidence type="ECO:0000256" key="1">
    <source>
        <dbReference type="SAM" id="Phobius"/>
    </source>
</evidence>
<evidence type="ECO:0000313" key="2">
    <source>
        <dbReference type="EMBL" id="CAL8119130.1"/>
    </source>
</evidence>
<keyword evidence="1" id="KW-1133">Transmembrane helix</keyword>
<gene>
    <name evidence="2" type="ORF">ODALV1_LOCUS18406</name>
</gene>
<comment type="caution">
    <text evidence="2">The sequence shown here is derived from an EMBL/GenBank/DDBJ whole genome shotgun (WGS) entry which is preliminary data.</text>
</comment>
<keyword evidence="3" id="KW-1185">Reference proteome</keyword>
<feature type="transmembrane region" description="Helical" evidence="1">
    <location>
        <begin position="7"/>
        <end position="27"/>
    </location>
</feature>
<protein>
    <submittedName>
        <fullName evidence="2">Uncharacterized protein</fullName>
    </submittedName>
</protein>
<keyword evidence="1" id="KW-0812">Transmembrane</keyword>
<reference evidence="2 3" key="1">
    <citation type="submission" date="2024-08" db="EMBL/GenBank/DDBJ databases">
        <authorList>
            <person name="Cucini C."/>
            <person name="Frati F."/>
        </authorList>
    </citation>
    <scope>NUCLEOTIDE SEQUENCE [LARGE SCALE GENOMIC DNA]</scope>
</reference>
<feature type="transmembrane region" description="Helical" evidence="1">
    <location>
        <begin position="115"/>
        <end position="135"/>
    </location>
</feature>
<proteinExistence type="predicted"/>
<dbReference type="EMBL" id="CAXLJM020000058">
    <property type="protein sequence ID" value="CAL8119130.1"/>
    <property type="molecule type" value="Genomic_DNA"/>
</dbReference>
<dbReference type="Proteomes" id="UP001642540">
    <property type="component" value="Unassembled WGS sequence"/>
</dbReference>
<evidence type="ECO:0000313" key="3">
    <source>
        <dbReference type="Proteomes" id="UP001642540"/>
    </source>
</evidence>
<name>A0ABP1R3L0_9HEXA</name>
<organism evidence="2 3">
    <name type="scientific">Orchesella dallaii</name>
    <dbReference type="NCBI Taxonomy" id="48710"/>
    <lineage>
        <taxon>Eukaryota</taxon>
        <taxon>Metazoa</taxon>
        <taxon>Ecdysozoa</taxon>
        <taxon>Arthropoda</taxon>
        <taxon>Hexapoda</taxon>
        <taxon>Collembola</taxon>
        <taxon>Entomobryomorpha</taxon>
        <taxon>Entomobryoidea</taxon>
        <taxon>Orchesellidae</taxon>
        <taxon>Orchesellinae</taxon>
        <taxon>Orchesella</taxon>
    </lineage>
</organism>
<feature type="transmembrane region" description="Helical" evidence="1">
    <location>
        <begin position="43"/>
        <end position="63"/>
    </location>
</feature>
<sequence>MGQWRAICRILAVIELIVCTWIINFLYNNMHPLIWTWNNAAETFVMGGLIWEAMTAILMVYATRHDCPLLSVFKFCKYWQQVQIIWISIAALATVLLLVSIMMGLPYANLLDRKFATTTISGLVVLLRYSCYIAASKFKRHVKSTILTILIEDIQ</sequence>
<feature type="transmembrane region" description="Helical" evidence="1">
    <location>
        <begin position="84"/>
        <end position="103"/>
    </location>
</feature>
<accession>A0ABP1R3L0</accession>